<dbReference type="GO" id="GO:1903724">
    <property type="term" value="P:positive regulation of centriole elongation"/>
    <property type="evidence" value="ECO:0007669"/>
    <property type="project" value="Ensembl"/>
</dbReference>
<reference evidence="3" key="1">
    <citation type="submission" date="2025-08" db="UniProtKB">
        <authorList>
            <consortium name="Ensembl"/>
        </authorList>
    </citation>
    <scope>IDENTIFICATION</scope>
</reference>
<dbReference type="Proteomes" id="UP000694380">
    <property type="component" value="Unplaced"/>
</dbReference>
<evidence type="ECO:0000256" key="1">
    <source>
        <dbReference type="SAM" id="Coils"/>
    </source>
</evidence>
<proteinExistence type="predicted"/>
<name>A0A8C3HBR2_CHRPI</name>
<dbReference type="AlphaFoldDB" id="A0A8C3HBR2"/>
<dbReference type="PANTHER" id="PTHR14817">
    <property type="entry name" value="COILED-COIL DOMAIN-CONTAINING PROTEIN 15"/>
    <property type="match status" value="1"/>
</dbReference>
<keyword evidence="4" id="KW-1185">Reference proteome</keyword>
<sequence>MSVAGQQALGCFCGGVLGLGALGCFCLELSLELLFSLSLNRAVDEALASRVTGMLPPAKQQPCSRSMAVGQPVGDKARCLWMAVNQAVLAERNQSVAPVGVWVESAQAGGRWEESIAFASAFQVEEELKEQQKEKEENLKRFQGEVKQRVNQQIKMRRKQQLQKSCEAAEKESSVVMRCSDSALHLTPKRNTCVYRSNAASAICSSGTNLIPVQQLRASWEEEGREKQSQLFYQQANTLSKTMKQVRRRLASCKTVPKGAGPPELPGGVWGVSTSRNKPVSHRPTPVHGEECEEFPLAGHHDLPAELQNQATTKNQAELGDDNLYYKLEFGKLYNGLMKASDPAGPSSGLSTDFQAPLVLWPGIDQEETKKQRQNQYLRYRRLFMDIEREQVKEQQRQKERQKKIAKIKSEKEHQRRAEEQKIQEMAYQQDTCSGEKACEILAQLRLEERRVRKSKEKQQRNKEYMRYMEALRAQMREKIKLYNIDLPPLCCCGSDFWDSHPDTCANNCVFYKNHKAYARALQSVISSCDISDGNSTTRLAIHNLASVHAPSVKNP</sequence>
<feature type="coiled-coil region" evidence="1">
    <location>
        <begin position="121"/>
        <end position="172"/>
    </location>
</feature>
<protein>
    <submittedName>
        <fullName evidence="3">Coiled-coil domain containing 15</fullName>
    </submittedName>
</protein>
<organism evidence="3 4">
    <name type="scientific">Chrysemys picta bellii</name>
    <name type="common">Western painted turtle</name>
    <name type="synonym">Emys bellii</name>
    <dbReference type="NCBI Taxonomy" id="8478"/>
    <lineage>
        <taxon>Eukaryota</taxon>
        <taxon>Metazoa</taxon>
        <taxon>Chordata</taxon>
        <taxon>Craniata</taxon>
        <taxon>Vertebrata</taxon>
        <taxon>Euteleostomi</taxon>
        <taxon>Archelosauria</taxon>
        <taxon>Testudinata</taxon>
        <taxon>Testudines</taxon>
        <taxon>Cryptodira</taxon>
        <taxon>Durocryptodira</taxon>
        <taxon>Testudinoidea</taxon>
        <taxon>Emydidae</taxon>
        <taxon>Chrysemys</taxon>
    </lineage>
</organism>
<dbReference type="OMA" id="RCRRLFM"/>
<dbReference type="InterPro" id="IPR037693">
    <property type="entry name" value="CCDC15"/>
</dbReference>
<keyword evidence="1" id="KW-0175">Coiled coil</keyword>
<feature type="coiled-coil region" evidence="1">
    <location>
        <begin position="442"/>
        <end position="475"/>
    </location>
</feature>
<evidence type="ECO:0000313" key="4">
    <source>
        <dbReference type="Proteomes" id="UP000694380"/>
    </source>
</evidence>
<dbReference type="GO" id="GO:0060271">
    <property type="term" value="P:cilium assembly"/>
    <property type="evidence" value="ECO:0007669"/>
    <property type="project" value="Ensembl"/>
</dbReference>
<evidence type="ECO:0000256" key="2">
    <source>
        <dbReference type="SAM" id="MobiDB-lite"/>
    </source>
</evidence>
<dbReference type="GeneTree" id="ENSGT00500000044966"/>
<feature type="region of interest" description="Disordered" evidence="2">
    <location>
        <begin position="255"/>
        <end position="290"/>
    </location>
</feature>
<dbReference type="GO" id="GO:0005814">
    <property type="term" value="C:centriole"/>
    <property type="evidence" value="ECO:0007669"/>
    <property type="project" value="Ensembl"/>
</dbReference>
<accession>A0A8C3HBR2</accession>
<dbReference type="GO" id="GO:0005813">
    <property type="term" value="C:centrosome"/>
    <property type="evidence" value="ECO:0007669"/>
    <property type="project" value="Ensembl"/>
</dbReference>
<evidence type="ECO:0000313" key="3">
    <source>
        <dbReference type="Ensembl" id="ENSCPBP00000015424.1"/>
    </source>
</evidence>
<dbReference type="PANTHER" id="PTHR14817:SF2">
    <property type="entry name" value="COILED-COIL DOMAIN-CONTAINING PROTEIN 15"/>
    <property type="match status" value="1"/>
</dbReference>
<reference evidence="3" key="2">
    <citation type="submission" date="2025-09" db="UniProtKB">
        <authorList>
            <consortium name="Ensembl"/>
        </authorList>
    </citation>
    <scope>IDENTIFICATION</scope>
</reference>
<dbReference type="Ensembl" id="ENSCPBT00000018270.1">
    <property type="protein sequence ID" value="ENSCPBP00000015424.1"/>
    <property type="gene ID" value="ENSCPBG00000011404.1"/>
</dbReference>
<feature type="region of interest" description="Disordered" evidence="2">
    <location>
        <begin position="393"/>
        <end position="416"/>
    </location>
</feature>
<gene>
    <name evidence="3" type="primary">CCDC15</name>
</gene>